<sequence>MAIVRSKWTIVVLNFFLCALLFVFWAPAHDLLNFINLLFYIAYVYLFIGLILWVVRGGFFDGITYSMRRFTNRMSKNKDYLDEWEDKPLPSEIVHRSWSRFFMFQGVILSIGLAALLAVYYN</sequence>
<dbReference type="Proteomes" id="UP000831880">
    <property type="component" value="Chromosome"/>
</dbReference>
<feature type="transmembrane region" description="Helical" evidence="1">
    <location>
        <begin position="37"/>
        <end position="59"/>
    </location>
</feature>
<feature type="transmembrane region" description="Helical" evidence="1">
    <location>
        <begin position="7"/>
        <end position="25"/>
    </location>
</feature>
<name>A0ABY4GXD6_9BACI</name>
<protein>
    <submittedName>
        <fullName evidence="3">DUF3899 domain-containing protein</fullName>
    </submittedName>
</protein>
<feature type="domain" description="DUF3899" evidence="2">
    <location>
        <begin position="35"/>
        <end position="116"/>
    </location>
</feature>
<reference evidence="3 4" key="1">
    <citation type="submission" date="2022-04" db="EMBL/GenBank/DDBJ databases">
        <title>Halobacillus sp. isolated from saltern.</title>
        <authorList>
            <person name="Won M."/>
            <person name="Lee C.-M."/>
            <person name="Woen H.-Y."/>
            <person name="Kwon S.-W."/>
        </authorList>
    </citation>
    <scope>NUCLEOTIDE SEQUENCE [LARGE SCALE GENOMIC DNA]</scope>
    <source>
        <strain evidence="3 4">SSTM10-2</strain>
    </source>
</reference>
<keyword evidence="1" id="KW-0812">Transmembrane</keyword>
<evidence type="ECO:0000259" key="2">
    <source>
        <dbReference type="Pfam" id="PF13038"/>
    </source>
</evidence>
<evidence type="ECO:0000256" key="1">
    <source>
        <dbReference type="SAM" id="Phobius"/>
    </source>
</evidence>
<keyword evidence="4" id="KW-1185">Reference proteome</keyword>
<dbReference type="InterPro" id="IPR025007">
    <property type="entry name" value="DUF3899"/>
</dbReference>
<gene>
    <name evidence="3" type="ORF">MUO14_20840</name>
</gene>
<dbReference type="Pfam" id="PF13038">
    <property type="entry name" value="DUF3899"/>
    <property type="match status" value="1"/>
</dbReference>
<proteinExistence type="predicted"/>
<evidence type="ECO:0000313" key="4">
    <source>
        <dbReference type="Proteomes" id="UP000831880"/>
    </source>
</evidence>
<feature type="transmembrane region" description="Helical" evidence="1">
    <location>
        <begin position="101"/>
        <end position="121"/>
    </location>
</feature>
<keyword evidence="1" id="KW-0472">Membrane</keyword>
<accession>A0ABY4GXD6</accession>
<keyword evidence="1" id="KW-1133">Transmembrane helix</keyword>
<evidence type="ECO:0000313" key="3">
    <source>
        <dbReference type="EMBL" id="UOQ92831.1"/>
    </source>
</evidence>
<dbReference type="EMBL" id="CP095074">
    <property type="protein sequence ID" value="UOQ92831.1"/>
    <property type="molecule type" value="Genomic_DNA"/>
</dbReference>
<dbReference type="RefSeq" id="WP_244752436.1">
    <property type="nucleotide sequence ID" value="NZ_CP095074.1"/>
</dbReference>
<organism evidence="3 4">
    <name type="scientific">Halobacillus shinanisalinarum</name>
    <dbReference type="NCBI Taxonomy" id="2932258"/>
    <lineage>
        <taxon>Bacteria</taxon>
        <taxon>Bacillati</taxon>
        <taxon>Bacillota</taxon>
        <taxon>Bacilli</taxon>
        <taxon>Bacillales</taxon>
        <taxon>Bacillaceae</taxon>
        <taxon>Halobacillus</taxon>
    </lineage>
</organism>